<dbReference type="GO" id="GO:0004497">
    <property type="term" value="F:monooxygenase activity"/>
    <property type="evidence" value="ECO:0007669"/>
    <property type="project" value="UniProtKB-KW"/>
</dbReference>
<dbReference type="InterPro" id="IPR036188">
    <property type="entry name" value="FAD/NAD-bd_sf"/>
</dbReference>
<dbReference type="InterPro" id="IPR002938">
    <property type="entry name" value="FAD-bd"/>
</dbReference>
<dbReference type="GO" id="GO:0071949">
    <property type="term" value="F:FAD binding"/>
    <property type="evidence" value="ECO:0007669"/>
    <property type="project" value="InterPro"/>
</dbReference>
<sequence length="411" mass="44226">MLEHASLGRQLEAVASDRLRVLVVGAGAAGLTLAQLLRRQGLHPVLVEKAAPDAAAGYMLALMPLADPVLDTLGAMDAYLSHSTPMRRYRIRGRHGQPLREYPMDRLLSEAGHYRGISRGALMDVLASPGGAVTHHTTVTAIEQTPTAAHVTLDARGHSYAGAFDLVVAADGLHSTTRQLLLGPTEVSTYDTDWGGWVGWAEADAEPDLGWEIWGTGAFIGTYPVKDRVGVIVCGPRDATRRGPRPFVARARAGLDEVDARLERALHQVAYGDETYFWPLTDCRAARWTDGRVVLLGDAAAGFLPTAGIGACVAMESAGVLGAHLAGATPDEVPRRLRGYERAQRPRVEAAQANSRGLAKLMFRGSHAYSVARDLAFRRAPLEAAIRPIRRLLRTRPSITPGVRQGDRTPG</sequence>
<evidence type="ECO:0000259" key="1">
    <source>
        <dbReference type="Pfam" id="PF01494"/>
    </source>
</evidence>
<protein>
    <submittedName>
        <fullName evidence="2">FAD-dependent monooxygenase</fullName>
    </submittedName>
</protein>
<gene>
    <name evidence="2" type="ORF">HUT08_02190</name>
</gene>
<dbReference type="PANTHER" id="PTHR46865">
    <property type="entry name" value="OXIDOREDUCTASE-RELATED"/>
    <property type="match status" value="1"/>
</dbReference>
<dbReference type="PANTHER" id="PTHR46865:SF8">
    <property type="entry name" value="POSSIBLE OXIDOREDUCTASE"/>
    <property type="match status" value="1"/>
</dbReference>
<proteinExistence type="predicted"/>
<dbReference type="PRINTS" id="PR00420">
    <property type="entry name" value="RNGMNOXGNASE"/>
</dbReference>
<evidence type="ECO:0000313" key="3">
    <source>
        <dbReference type="Proteomes" id="UP000509303"/>
    </source>
</evidence>
<accession>A0A7H8N2A3</accession>
<dbReference type="AlphaFoldDB" id="A0A7H8N2A3"/>
<dbReference type="Pfam" id="PF01494">
    <property type="entry name" value="FAD_binding_3"/>
    <property type="match status" value="1"/>
</dbReference>
<keyword evidence="3" id="KW-1185">Reference proteome</keyword>
<dbReference type="RefSeq" id="WP_176160249.1">
    <property type="nucleotide sequence ID" value="NZ_CP054929.1"/>
</dbReference>
<dbReference type="EMBL" id="CP054929">
    <property type="protein sequence ID" value="QKW48552.1"/>
    <property type="molecule type" value="Genomic_DNA"/>
</dbReference>
<reference evidence="2 3" key="1">
    <citation type="submission" date="2020-06" db="EMBL/GenBank/DDBJ databases">
        <title>Genome mining for natural products.</title>
        <authorList>
            <person name="Zhang B."/>
            <person name="Shi J."/>
            <person name="Ge H."/>
        </authorList>
    </citation>
    <scope>NUCLEOTIDE SEQUENCE [LARGE SCALE GENOMIC DNA]</scope>
    <source>
        <strain evidence="2 3">NA00687</strain>
    </source>
</reference>
<dbReference type="InterPro" id="IPR051704">
    <property type="entry name" value="FAD_aromatic-hydroxylase"/>
</dbReference>
<dbReference type="Proteomes" id="UP000509303">
    <property type="component" value="Chromosome"/>
</dbReference>
<keyword evidence="2" id="KW-0503">Monooxygenase</keyword>
<evidence type="ECO:0000313" key="2">
    <source>
        <dbReference type="EMBL" id="QKW48552.1"/>
    </source>
</evidence>
<keyword evidence="2" id="KW-0560">Oxidoreductase</keyword>
<feature type="domain" description="FAD-binding" evidence="1">
    <location>
        <begin position="19"/>
        <end position="354"/>
    </location>
</feature>
<organism evidence="2 3">
    <name type="scientific">Streptomyces buecherae</name>
    <dbReference type="NCBI Taxonomy" id="2763006"/>
    <lineage>
        <taxon>Bacteria</taxon>
        <taxon>Bacillati</taxon>
        <taxon>Actinomycetota</taxon>
        <taxon>Actinomycetes</taxon>
        <taxon>Kitasatosporales</taxon>
        <taxon>Streptomycetaceae</taxon>
        <taxon>Streptomyces</taxon>
    </lineage>
</organism>
<dbReference type="SUPFAM" id="SSF51905">
    <property type="entry name" value="FAD/NAD(P)-binding domain"/>
    <property type="match status" value="1"/>
</dbReference>
<dbReference type="Gene3D" id="3.50.50.60">
    <property type="entry name" value="FAD/NAD(P)-binding domain"/>
    <property type="match status" value="1"/>
</dbReference>
<name>A0A7H8N2A3_9ACTN</name>